<evidence type="ECO:0000313" key="2">
    <source>
        <dbReference type="Proteomes" id="UP000182719"/>
    </source>
</evidence>
<sequence>MSPSLEQHRSQGGKVPGGVCELVLFAEGSLGAPMAQAFSRMSRGGQELAMAERAAPGLAAFGGEKRLQLAALVVSGVTLSLRQVAEGTTLLASVLRPPEPRRSVPGRRRTPRVLALQPTRLVNVLAKKC</sequence>
<evidence type="ECO:0000313" key="1">
    <source>
        <dbReference type="EMBL" id="SEM34867.1"/>
    </source>
</evidence>
<dbReference type="RefSeq" id="WP_143101535.1">
    <property type="nucleotide sequence ID" value="NZ_FOAP01000015.1"/>
</dbReference>
<reference evidence="2" key="1">
    <citation type="submission" date="2016-10" db="EMBL/GenBank/DDBJ databases">
        <authorList>
            <person name="Varghese N."/>
            <person name="Submissions S."/>
        </authorList>
    </citation>
    <scope>NUCLEOTIDE SEQUENCE [LARGE SCALE GENOMIC DNA]</scope>
    <source>
        <strain evidence="2">DSM 17044</strain>
    </source>
</reference>
<dbReference type="AlphaFoldDB" id="A0A1H7XNW7"/>
<protein>
    <submittedName>
        <fullName evidence="1">Uncharacterized protein</fullName>
    </submittedName>
</protein>
<dbReference type="OrthoDB" id="5520249at2"/>
<organism evidence="1 2">
    <name type="scientific">Stigmatella aurantiaca</name>
    <dbReference type="NCBI Taxonomy" id="41"/>
    <lineage>
        <taxon>Bacteria</taxon>
        <taxon>Pseudomonadati</taxon>
        <taxon>Myxococcota</taxon>
        <taxon>Myxococcia</taxon>
        <taxon>Myxococcales</taxon>
        <taxon>Cystobacterineae</taxon>
        <taxon>Archangiaceae</taxon>
        <taxon>Stigmatella</taxon>
    </lineage>
</organism>
<dbReference type="Proteomes" id="UP000182719">
    <property type="component" value="Unassembled WGS sequence"/>
</dbReference>
<gene>
    <name evidence="1" type="ORF">SAMN05444354_11582</name>
</gene>
<proteinExistence type="predicted"/>
<dbReference type="EMBL" id="FOAP01000015">
    <property type="protein sequence ID" value="SEM34867.1"/>
    <property type="molecule type" value="Genomic_DNA"/>
</dbReference>
<keyword evidence="2" id="KW-1185">Reference proteome</keyword>
<accession>A0A1H7XNW7</accession>
<name>A0A1H7XNW7_STIAU</name>